<feature type="region of interest" description="Disordered" evidence="1">
    <location>
        <begin position="15"/>
        <end position="36"/>
    </location>
</feature>
<keyword evidence="3" id="KW-1185">Reference proteome</keyword>
<gene>
    <name evidence="2" type="ORF">E1218_24095</name>
</gene>
<reference evidence="2 3" key="1">
    <citation type="submission" date="2019-02" db="EMBL/GenBank/DDBJ databases">
        <title>Draft genome sequences of novel Actinobacteria.</title>
        <authorList>
            <person name="Sahin N."/>
            <person name="Ay H."/>
            <person name="Saygin H."/>
        </authorList>
    </citation>
    <scope>NUCLEOTIDE SEQUENCE [LARGE SCALE GENOMIC DNA]</scope>
    <source>
        <strain evidence="2 3">16K104</strain>
    </source>
</reference>
<evidence type="ECO:0008006" key="4">
    <source>
        <dbReference type="Google" id="ProtNLM"/>
    </source>
</evidence>
<proteinExistence type="predicted"/>
<accession>A0A4R4WPV7</accession>
<dbReference type="EMBL" id="SMKR01000116">
    <property type="protein sequence ID" value="TDD19424.1"/>
    <property type="molecule type" value="Genomic_DNA"/>
</dbReference>
<comment type="caution">
    <text evidence="2">The sequence shown here is derived from an EMBL/GenBank/DDBJ whole genome shotgun (WGS) entry which is preliminary data.</text>
</comment>
<organism evidence="2 3">
    <name type="scientific">Kribbella turkmenica</name>
    <dbReference type="NCBI Taxonomy" id="2530375"/>
    <lineage>
        <taxon>Bacteria</taxon>
        <taxon>Bacillati</taxon>
        <taxon>Actinomycetota</taxon>
        <taxon>Actinomycetes</taxon>
        <taxon>Propionibacteriales</taxon>
        <taxon>Kribbellaceae</taxon>
        <taxon>Kribbella</taxon>
    </lineage>
</organism>
<name>A0A4R4WPV7_9ACTN</name>
<evidence type="ECO:0000313" key="3">
    <source>
        <dbReference type="Proteomes" id="UP000295172"/>
    </source>
</evidence>
<evidence type="ECO:0000313" key="2">
    <source>
        <dbReference type="EMBL" id="TDD19424.1"/>
    </source>
</evidence>
<evidence type="ECO:0000256" key="1">
    <source>
        <dbReference type="SAM" id="MobiDB-lite"/>
    </source>
</evidence>
<sequence>MALVSGGVLYTVEDRERDARARPSATVTLPGATQAPKPSKTAAAIAARRVAIDTILIRRAQAVQTVNEALFLQDVDPADRALRAEQKVLFANLVEIGFTELGYSQAEERFDPAVAESHGRTTYLVRILMRYQIPKVDLTPVTTELGYTFINVRGRWVLTDDDDLDKDLGPGAHQEAWDLGRIEVLRGPRVLAVVEKGDTERGRTIVSEATEALDQVTTYWPRRWRGSVFVIALDETDVRDARFADEDIESAASAGSTFSSLPGQDTADGTVAGAYIVINPNERDRVDEILLAHEITHVATADLGGYEPLWLAEGAAEYVSWRGIEAVSGPGEVGKWEEEVIDEALPALAALPSDAGFYQNNADVYGVSWLAVRFLVQRLGLAKVAELYEDMARHGIDQASRDRILLSRSGLTEATLWTSLKSYRPRR</sequence>
<protein>
    <recommendedName>
        <fullName evidence="4">Peptidase MA-like domain-containing protein</fullName>
    </recommendedName>
</protein>
<dbReference type="OrthoDB" id="5242307at2"/>
<dbReference type="Proteomes" id="UP000295172">
    <property type="component" value="Unassembled WGS sequence"/>
</dbReference>
<dbReference type="AlphaFoldDB" id="A0A4R4WPV7"/>